<evidence type="ECO:0008006" key="4">
    <source>
        <dbReference type="Google" id="ProtNLM"/>
    </source>
</evidence>
<organism evidence="2 3">
    <name type="scientific">Cyclostephanos tholiformis</name>
    <dbReference type="NCBI Taxonomy" id="382380"/>
    <lineage>
        <taxon>Eukaryota</taxon>
        <taxon>Sar</taxon>
        <taxon>Stramenopiles</taxon>
        <taxon>Ochrophyta</taxon>
        <taxon>Bacillariophyta</taxon>
        <taxon>Coscinodiscophyceae</taxon>
        <taxon>Thalassiosirophycidae</taxon>
        <taxon>Stephanodiscales</taxon>
        <taxon>Stephanodiscaceae</taxon>
        <taxon>Cyclostephanos</taxon>
    </lineage>
</organism>
<proteinExistence type="predicted"/>
<feature type="region of interest" description="Disordered" evidence="1">
    <location>
        <begin position="151"/>
        <end position="183"/>
    </location>
</feature>
<feature type="region of interest" description="Disordered" evidence="1">
    <location>
        <begin position="62"/>
        <end position="81"/>
    </location>
</feature>
<reference evidence="2 3" key="1">
    <citation type="submission" date="2024-10" db="EMBL/GenBank/DDBJ databases">
        <title>Updated reference genomes for cyclostephanoid diatoms.</title>
        <authorList>
            <person name="Roberts W.R."/>
            <person name="Alverson A.J."/>
        </authorList>
    </citation>
    <scope>NUCLEOTIDE SEQUENCE [LARGE SCALE GENOMIC DNA]</scope>
    <source>
        <strain evidence="2 3">AJA228-03</strain>
    </source>
</reference>
<feature type="compositionally biased region" description="Polar residues" evidence="1">
    <location>
        <begin position="93"/>
        <end position="105"/>
    </location>
</feature>
<dbReference type="EMBL" id="JALLPB020000173">
    <property type="protein sequence ID" value="KAL3815964.1"/>
    <property type="molecule type" value="Genomic_DNA"/>
</dbReference>
<evidence type="ECO:0000256" key="1">
    <source>
        <dbReference type="SAM" id="MobiDB-lite"/>
    </source>
</evidence>
<comment type="caution">
    <text evidence="2">The sequence shown here is derived from an EMBL/GenBank/DDBJ whole genome shotgun (WGS) entry which is preliminary data.</text>
</comment>
<keyword evidence="3" id="KW-1185">Reference proteome</keyword>
<protein>
    <recommendedName>
        <fullName evidence="4">RanBP2-type domain-containing protein</fullName>
    </recommendedName>
</protein>
<name>A0ABD3RSP2_9STRA</name>
<evidence type="ECO:0000313" key="2">
    <source>
        <dbReference type="EMBL" id="KAL3815964.1"/>
    </source>
</evidence>
<sequence>MEDIGTEEEAKPPAPAKPVGGRTQQLRILPSPPSSSGGGLPRCSPQDASSPSLPAAVTVSSYYSPSPAISPGGGPEWTDFERSRLPCDVSCPLTMTTKTNASDTNVSDRRNRSTKKRTIGRRRDRDILEVPECDDHPDEDEVVFISSSQGEGMVVSTPNDTRRLGAGSHFPVRSRRDPNNFPSPRVADVANIRSSNDVRDVDGNFLLGDCNELDAQLKSELEPRLKPDVKTEDAFNEDDGLSLSDLGPPSLSIVKSEPVREKRLDARVSFCYDQSYWRCRNCGGLNSPTARCGTCRHFKERKRTSETVLLERTRSELLSGRDFWICTRCEIAMPSLTTPCGGCQKLISFVPLKLDEFEEFVRKQRQTGAYLRLGHAHRKDTHISHGPVV</sequence>
<feature type="region of interest" description="Disordered" evidence="1">
    <location>
        <begin position="1"/>
        <end position="56"/>
    </location>
</feature>
<dbReference type="Proteomes" id="UP001530377">
    <property type="component" value="Unassembled WGS sequence"/>
</dbReference>
<dbReference type="AlphaFoldDB" id="A0ABD3RSP2"/>
<feature type="region of interest" description="Disordered" evidence="1">
    <location>
        <begin position="91"/>
        <end position="122"/>
    </location>
</feature>
<accession>A0ABD3RSP2</accession>
<evidence type="ECO:0000313" key="3">
    <source>
        <dbReference type="Proteomes" id="UP001530377"/>
    </source>
</evidence>
<gene>
    <name evidence="2" type="ORF">ACHAXA_003585</name>
</gene>